<keyword evidence="2" id="KW-1185">Reference proteome</keyword>
<dbReference type="EMBL" id="MU069564">
    <property type="protein sequence ID" value="KAF5838843.1"/>
    <property type="molecule type" value="Genomic_DNA"/>
</dbReference>
<gene>
    <name evidence="1" type="ORF">DUNSADRAFT_2101</name>
</gene>
<comment type="caution">
    <text evidence="1">The sequence shown here is derived from an EMBL/GenBank/DDBJ whole genome shotgun (WGS) entry which is preliminary data.</text>
</comment>
<organism evidence="1 2">
    <name type="scientific">Dunaliella salina</name>
    <name type="common">Green alga</name>
    <name type="synonym">Protococcus salinus</name>
    <dbReference type="NCBI Taxonomy" id="3046"/>
    <lineage>
        <taxon>Eukaryota</taxon>
        <taxon>Viridiplantae</taxon>
        <taxon>Chlorophyta</taxon>
        <taxon>core chlorophytes</taxon>
        <taxon>Chlorophyceae</taxon>
        <taxon>CS clade</taxon>
        <taxon>Chlamydomonadales</taxon>
        <taxon>Dunaliellaceae</taxon>
        <taxon>Dunaliella</taxon>
    </lineage>
</organism>
<evidence type="ECO:0008006" key="3">
    <source>
        <dbReference type="Google" id="ProtNLM"/>
    </source>
</evidence>
<reference evidence="1" key="1">
    <citation type="submission" date="2017-08" db="EMBL/GenBank/DDBJ databases">
        <authorList>
            <person name="Polle J.E."/>
            <person name="Barry K."/>
            <person name="Cushman J."/>
            <person name="Schmutz J."/>
            <person name="Tran D."/>
            <person name="Hathwaick L.T."/>
            <person name="Yim W.C."/>
            <person name="Jenkins J."/>
            <person name="Mckie-Krisberg Z.M."/>
            <person name="Prochnik S."/>
            <person name="Lindquist E."/>
            <person name="Dockter R.B."/>
            <person name="Adam C."/>
            <person name="Molina H."/>
            <person name="Bunkerborg J."/>
            <person name="Jin E."/>
            <person name="Buchheim M."/>
            <person name="Magnuson J."/>
        </authorList>
    </citation>
    <scope>NUCLEOTIDE SEQUENCE</scope>
    <source>
        <strain evidence="1">CCAP 19/18</strain>
    </source>
</reference>
<dbReference type="Proteomes" id="UP000815325">
    <property type="component" value="Unassembled WGS sequence"/>
</dbReference>
<evidence type="ECO:0000313" key="2">
    <source>
        <dbReference type="Proteomes" id="UP000815325"/>
    </source>
</evidence>
<proteinExistence type="predicted"/>
<protein>
    <recommendedName>
        <fullName evidence="3">Encoded protein</fullName>
    </recommendedName>
</protein>
<accession>A0ABQ7GW52</accession>
<sequence>MVIEAPRLNSFLTCNAVIPVQPALQDRAMQKHDKCSCCMKCKLRIWDSGCNNCSGGPTLARGFSGKPNLPLSESEALEFSQAQVTLVS</sequence>
<evidence type="ECO:0000313" key="1">
    <source>
        <dbReference type="EMBL" id="KAF5838843.1"/>
    </source>
</evidence>
<name>A0ABQ7GW52_DUNSA</name>